<comment type="caution">
    <text evidence="8">The sequence shown here is derived from an EMBL/GenBank/DDBJ whole genome shotgun (WGS) entry which is preliminary data.</text>
</comment>
<evidence type="ECO:0000256" key="1">
    <source>
        <dbReference type="ARBA" id="ARBA00009771"/>
    </source>
</evidence>
<dbReference type="RefSeq" id="XP_028529425.1">
    <property type="nucleotide sequence ID" value="XM_028672920.1"/>
</dbReference>
<dbReference type="InterPro" id="IPR004491">
    <property type="entry name" value="HslU"/>
</dbReference>
<keyword evidence="8" id="KW-0378">Hydrolase</keyword>
<dbReference type="EMBL" id="CVMV01000070">
    <property type="protein sequence ID" value="CRG96621.1"/>
    <property type="molecule type" value="Genomic_DNA"/>
</dbReference>
<accession>A0A1J1GWC4</accession>
<evidence type="ECO:0000313" key="9">
    <source>
        <dbReference type="Proteomes" id="UP000220797"/>
    </source>
</evidence>
<dbReference type="GO" id="GO:0051603">
    <property type="term" value="P:proteolysis involved in protein catabolic process"/>
    <property type="evidence" value="ECO:0007669"/>
    <property type="project" value="TreeGrafter"/>
</dbReference>
<gene>
    <name evidence="8" type="primary">ClpY</name>
    <name evidence="8" type="ORF">PGAL8A_00420100</name>
</gene>
<evidence type="ECO:0000259" key="7">
    <source>
        <dbReference type="SMART" id="SM01086"/>
    </source>
</evidence>
<feature type="coiled-coil region" evidence="5">
    <location>
        <begin position="563"/>
        <end position="590"/>
    </location>
</feature>
<feature type="domain" description="Clp ATPase C-terminal" evidence="7">
    <location>
        <begin position="696"/>
        <end position="790"/>
    </location>
</feature>
<dbReference type="GO" id="GO:0009376">
    <property type="term" value="C:HslUV protease complex"/>
    <property type="evidence" value="ECO:0007669"/>
    <property type="project" value="InterPro"/>
</dbReference>
<dbReference type="VEuPathDB" id="PlasmoDB:PGAL8A_00420100"/>
<dbReference type="OrthoDB" id="1721884at2759"/>
<dbReference type="Gene3D" id="1.10.8.10">
    <property type="entry name" value="DNA helicase RuvA subunit, C-terminal domain"/>
    <property type="match status" value="2"/>
</dbReference>
<evidence type="ECO:0000256" key="3">
    <source>
        <dbReference type="ARBA" id="ARBA00022840"/>
    </source>
</evidence>
<dbReference type="NCBIfam" id="NF003544">
    <property type="entry name" value="PRK05201.1"/>
    <property type="match status" value="1"/>
</dbReference>
<keyword evidence="4" id="KW-0143">Chaperone</keyword>
<dbReference type="SUPFAM" id="SSF52540">
    <property type="entry name" value="P-loop containing nucleoside triphosphate hydrolases"/>
    <property type="match status" value="1"/>
</dbReference>
<dbReference type="GeneID" id="39732733"/>
<evidence type="ECO:0000259" key="6">
    <source>
        <dbReference type="SMART" id="SM00382"/>
    </source>
</evidence>
<sequence length="804" mass="93282">MKNLDARKFIKLFNILNKKKKYPYFNLKYLKNIRNGKEGYDLMSNYINANKGRILNDTIKCRYENIMTKLTTNITEFNKAINKINSENILTPYNSTKYKNSFNVNKKNHDLLIEITYKNSENTNINKSNSRKNDLKNNDKNSKLMIIESYNKKNIEANKKKVINKSSDKLLNNDELKIFGSTGKKKRYSLNEYKEGKKDKNDDQGEIYGNHLKEVNYDNLNLENKANEYEKESIDNINNNNNIKDEEVSHLNTNEVNYKEVSSYNESENVNNNENCSKVKITKENIININEIKKESKKGKNQNKIFTEDDNIGSNEKNLKENMINEENVKEINEKEEIKTKKQDNTKKGNENINFQMKNIKSNKKCLYPHEIVEYLNKYIIGQTEAKKVVANALRQRWRRIQVDEDMKKDIIPKNILMIGPTGVGKTEIARRISMFVDAPFIKVEATKFTEVGFHGKDVDQIIKDLVEIAVKRQKTKFEIEIREQAEETVENIILYSLLGNIKEEEKNIWRKYLRDGSLDDKVISIDIPNYINNNIFSNDSVENAVKEALSNHQNIKSVKIIHQNINKQNDKKTMTIREAKQKLLQLEIDSSMNQEVILKTAINSVEEEGIVFIDEIDKICSKSNSSYNGPDASAEGVQRDLLPLIEGCVINTKYGNINTNYILFIASGAFQRVKPNDMLNELQGRLPVHVTLSSLTIKDFIEILTKTHNNLIQQNIALLKTEGIDLQFTEDAIETIANAAHDMNFYIENIGVRRLHTIIEKIMEDINYDVYNYVNQTVVIDKEKVKKSLEGFIKQYDLKKYII</sequence>
<keyword evidence="5" id="KW-0175">Coiled coil</keyword>
<evidence type="ECO:0000256" key="4">
    <source>
        <dbReference type="ARBA" id="ARBA00023186"/>
    </source>
</evidence>
<organism evidence="8 9">
    <name type="scientific">Plasmodium gallinaceum</name>
    <dbReference type="NCBI Taxonomy" id="5849"/>
    <lineage>
        <taxon>Eukaryota</taxon>
        <taxon>Sar</taxon>
        <taxon>Alveolata</taxon>
        <taxon>Apicomplexa</taxon>
        <taxon>Aconoidasida</taxon>
        <taxon>Haemosporida</taxon>
        <taxon>Plasmodiidae</taxon>
        <taxon>Plasmodium</taxon>
        <taxon>Plasmodium (Haemamoeba)</taxon>
    </lineage>
</organism>
<name>A0A1J1GWC4_PLAGA</name>
<dbReference type="NCBIfam" id="TIGR00390">
    <property type="entry name" value="hslU"/>
    <property type="match status" value="1"/>
</dbReference>
<keyword evidence="9" id="KW-1185">Reference proteome</keyword>
<evidence type="ECO:0000256" key="5">
    <source>
        <dbReference type="SAM" id="Coils"/>
    </source>
</evidence>
<reference evidence="8" key="1">
    <citation type="submission" date="2015-04" db="EMBL/GenBank/DDBJ databases">
        <authorList>
            <consortium name="Pathogen Informatics"/>
        </authorList>
    </citation>
    <scope>NUCLEOTIDE SEQUENCE [LARGE SCALE GENOMIC DNA]</scope>
    <source>
        <strain evidence="8">8A</strain>
    </source>
</reference>
<dbReference type="Proteomes" id="UP000220797">
    <property type="component" value="Unassembled WGS sequence"/>
</dbReference>
<keyword evidence="2" id="KW-0547">Nucleotide-binding</keyword>
<dbReference type="SMART" id="SM00382">
    <property type="entry name" value="AAA"/>
    <property type="match status" value="1"/>
</dbReference>
<dbReference type="InterPro" id="IPR003593">
    <property type="entry name" value="AAA+_ATPase"/>
</dbReference>
<dbReference type="OMA" id="YNYVNQT"/>
<dbReference type="Pfam" id="PF07724">
    <property type="entry name" value="AAA_2"/>
    <property type="match status" value="1"/>
</dbReference>
<keyword evidence="8" id="KW-0645">Protease</keyword>
<dbReference type="GO" id="GO:0005524">
    <property type="term" value="F:ATP binding"/>
    <property type="evidence" value="ECO:0007669"/>
    <property type="project" value="UniProtKB-KW"/>
</dbReference>
<dbReference type="InterPro" id="IPR027417">
    <property type="entry name" value="P-loop_NTPase"/>
</dbReference>
<dbReference type="PANTHER" id="PTHR48102:SF3">
    <property type="entry name" value="ATP-DEPENDENT PROTEASE ATPASE SUBUNIT HSLU"/>
    <property type="match status" value="1"/>
</dbReference>
<dbReference type="AlphaFoldDB" id="A0A1J1GWC4"/>
<keyword evidence="3" id="KW-0067">ATP-binding</keyword>
<dbReference type="InterPro" id="IPR050052">
    <property type="entry name" value="ATP-dep_Clp_protease_ClpX"/>
</dbReference>
<dbReference type="Gene3D" id="1.10.8.60">
    <property type="match status" value="1"/>
</dbReference>
<dbReference type="InterPro" id="IPR019489">
    <property type="entry name" value="Clp_ATPase_C"/>
</dbReference>
<dbReference type="Gene3D" id="3.40.50.300">
    <property type="entry name" value="P-loop containing nucleotide triphosphate hydrolases"/>
    <property type="match status" value="2"/>
</dbReference>
<dbReference type="GO" id="GO:0016887">
    <property type="term" value="F:ATP hydrolysis activity"/>
    <property type="evidence" value="ECO:0007669"/>
    <property type="project" value="InterPro"/>
</dbReference>
<dbReference type="GO" id="GO:0008233">
    <property type="term" value="F:peptidase activity"/>
    <property type="evidence" value="ECO:0007669"/>
    <property type="project" value="UniProtKB-KW"/>
</dbReference>
<evidence type="ECO:0000256" key="2">
    <source>
        <dbReference type="ARBA" id="ARBA00022741"/>
    </source>
</evidence>
<proteinExistence type="inferred from homology"/>
<comment type="similarity">
    <text evidence="1">Belongs to the ClpX chaperone family. HslU subfamily.</text>
</comment>
<dbReference type="PANTHER" id="PTHR48102">
    <property type="entry name" value="ATP-DEPENDENT CLP PROTEASE ATP-BINDING SUBUNIT CLPX-LIKE, MITOCHONDRIAL-RELATED"/>
    <property type="match status" value="1"/>
</dbReference>
<feature type="domain" description="AAA+ ATPase" evidence="6">
    <location>
        <begin position="412"/>
        <end position="693"/>
    </location>
</feature>
<evidence type="ECO:0000313" key="8">
    <source>
        <dbReference type="EMBL" id="CRG96621.1"/>
    </source>
</evidence>
<dbReference type="Pfam" id="PF00004">
    <property type="entry name" value="AAA"/>
    <property type="match status" value="1"/>
</dbReference>
<protein>
    <submittedName>
        <fullName evidence="8">ATP-dependent protease ATPase subunit ClpY, putative</fullName>
    </submittedName>
</protein>
<dbReference type="InterPro" id="IPR003959">
    <property type="entry name" value="ATPase_AAA_core"/>
</dbReference>
<dbReference type="SMART" id="SM01086">
    <property type="entry name" value="ClpB_D2-small"/>
    <property type="match status" value="1"/>
</dbReference>